<protein>
    <submittedName>
        <fullName evidence="2">Uncharacterized protein</fullName>
    </submittedName>
</protein>
<dbReference type="PRINTS" id="PR01217">
    <property type="entry name" value="PRICHEXTENSN"/>
</dbReference>
<dbReference type="AlphaFoldDB" id="A0A9P4LNX2"/>
<evidence type="ECO:0000313" key="3">
    <source>
        <dbReference type="Proteomes" id="UP000799777"/>
    </source>
</evidence>
<feature type="compositionally biased region" description="Pro residues" evidence="1">
    <location>
        <begin position="83"/>
        <end position="101"/>
    </location>
</feature>
<feature type="region of interest" description="Disordered" evidence="1">
    <location>
        <begin position="14"/>
        <end position="215"/>
    </location>
</feature>
<name>A0A9P4LNX2_9PLEO</name>
<organism evidence="2 3">
    <name type="scientific">Setomelanomma holmii</name>
    <dbReference type="NCBI Taxonomy" id="210430"/>
    <lineage>
        <taxon>Eukaryota</taxon>
        <taxon>Fungi</taxon>
        <taxon>Dikarya</taxon>
        <taxon>Ascomycota</taxon>
        <taxon>Pezizomycotina</taxon>
        <taxon>Dothideomycetes</taxon>
        <taxon>Pleosporomycetidae</taxon>
        <taxon>Pleosporales</taxon>
        <taxon>Pleosporineae</taxon>
        <taxon>Phaeosphaeriaceae</taxon>
        <taxon>Setomelanomma</taxon>
    </lineage>
</organism>
<comment type="caution">
    <text evidence="2">The sequence shown here is derived from an EMBL/GenBank/DDBJ whole genome shotgun (WGS) entry which is preliminary data.</text>
</comment>
<keyword evidence="3" id="KW-1185">Reference proteome</keyword>
<reference evidence="2" key="1">
    <citation type="journal article" date="2020" name="Stud. Mycol.">
        <title>101 Dothideomycetes genomes: a test case for predicting lifestyles and emergence of pathogens.</title>
        <authorList>
            <person name="Haridas S."/>
            <person name="Albert R."/>
            <person name="Binder M."/>
            <person name="Bloem J."/>
            <person name="Labutti K."/>
            <person name="Salamov A."/>
            <person name="Andreopoulos B."/>
            <person name="Baker S."/>
            <person name="Barry K."/>
            <person name="Bills G."/>
            <person name="Bluhm B."/>
            <person name="Cannon C."/>
            <person name="Castanera R."/>
            <person name="Culley D."/>
            <person name="Daum C."/>
            <person name="Ezra D."/>
            <person name="Gonzalez J."/>
            <person name="Henrissat B."/>
            <person name="Kuo A."/>
            <person name="Liang C."/>
            <person name="Lipzen A."/>
            <person name="Lutzoni F."/>
            <person name="Magnuson J."/>
            <person name="Mondo S."/>
            <person name="Nolan M."/>
            <person name="Ohm R."/>
            <person name="Pangilinan J."/>
            <person name="Park H.-J."/>
            <person name="Ramirez L."/>
            <person name="Alfaro M."/>
            <person name="Sun H."/>
            <person name="Tritt A."/>
            <person name="Yoshinaga Y."/>
            <person name="Zwiers L.-H."/>
            <person name="Turgeon B."/>
            <person name="Goodwin S."/>
            <person name="Spatafora J."/>
            <person name="Crous P."/>
            <person name="Grigoriev I."/>
        </authorList>
    </citation>
    <scope>NUCLEOTIDE SEQUENCE</scope>
    <source>
        <strain evidence="2">CBS 110217</strain>
    </source>
</reference>
<feature type="compositionally biased region" description="Pro residues" evidence="1">
    <location>
        <begin position="28"/>
        <end position="73"/>
    </location>
</feature>
<evidence type="ECO:0000256" key="1">
    <source>
        <dbReference type="SAM" id="MobiDB-lite"/>
    </source>
</evidence>
<dbReference type="Proteomes" id="UP000799777">
    <property type="component" value="Unassembled WGS sequence"/>
</dbReference>
<accession>A0A9P4LNX2</accession>
<evidence type="ECO:0000313" key="2">
    <source>
        <dbReference type="EMBL" id="KAF2030314.1"/>
    </source>
</evidence>
<sequence length="225" mass="25387">MWWPKLLGCLAERRLETGPRPSLTPSRRPYPGPRPSSSPRPNPGPQPNPGPRPNPGLRPSPRPPVDGPGPYPWDPNHGQNPNRPNPWTPNRPRPSPRPPVQPALSDHPPQWVGDGVDCPYFDPYNEYLQLEHQEKPAGGRPNTPQNGYKPKAPQHNPDTPQYKPSTPQYKPNTPQNGYKPNPPHNGYKPKPPSSGYKASYPHNGYSTGSKPQPKQRRWLSWLKFW</sequence>
<gene>
    <name evidence="2" type="ORF">EK21DRAFT_89009</name>
</gene>
<feature type="compositionally biased region" description="Polar residues" evidence="1">
    <location>
        <begin position="156"/>
        <end position="178"/>
    </location>
</feature>
<proteinExistence type="predicted"/>
<dbReference type="EMBL" id="ML978191">
    <property type="protein sequence ID" value="KAF2030314.1"/>
    <property type="molecule type" value="Genomic_DNA"/>
</dbReference>